<dbReference type="InterPro" id="IPR007551">
    <property type="entry name" value="YajQ/Smlt4090-like"/>
</dbReference>
<dbReference type="Gene3D" id="3.30.70.860">
    <property type="match status" value="1"/>
</dbReference>
<dbReference type="FunFam" id="3.30.70.860:FF:000001">
    <property type="entry name" value="UPF0234 protein YajQ"/>
    <property type="match status" value="1"/>
</dbReference>
<dbReference type="InterPro" id="IPR035570">
    <property type="entry name" value="UPF0234_N"/>
</dbReference>
<dbReference type="PANTHER" id="PTHR30476:SF0">
    <property type="entry name" value="UPF0234 PROTEIN YAJQ"/>
    <property type="match status" value="1"/>
</dbReference>
<dbReference type="PANTHER" id="PTHR30476">
    <property type="entry name" value="UPF0234 PROTEIN YAJQ"/>
    <property type="match status" value="1"/>
</dbReference>
<dbReference type="Gene3D" id="3.30.70.990">
    <property type="entry name" value="YajQ-like, domain 2"/>
    <property type="match status" value="1"/>
</dbReference>
<dbReference type="CDD" id="cd11740">
    <property type="entry name" value="YajQ_like"/>
    <property type="match status" value="1"/>
</dbReference>
<dbReference type="RefSeq" id="WP_017034234.1">
    <property type="nucleotide sequence ID" value="NZ_JBNGCH010000267.1"/>
</dbReference>
<dbReference type="NCBIfam" id="NF003819">
    <property type="entry name" value="PRK05412.1"/>
    <property type="match status" value="1"/>
</dbReference>
<comment type="caution">
    <text evidence="4">The sequence shown here is derived from an EMBL/GenBank/DDBJ whole genome shotgun (WGS) entry which is preliminary data.</text>
</comment>
<reference evidence="5" key="1">
    <citation type="submission" date="2016-06" db="EMBL/GenBank/DDBJ databases">
        <authorList>
            <person name="Hehemann J.-H."/>
            <person name="Arevalo P."/>
            <person name="Datta M.S."/>
            <person name="Polz M.F."/>
        </authorList>
    </citation>
    <scope>NUCLEOTIDE SEQUENCE [LARGE SCALE GENOMIC DNA]</scope>
    <source>
        <strain evidence="5">9CSC122</strain>
    </source>
</reference>
<dbReference type="AlphaFoldDB" id="A0A1B9R260"/>
<sequence length="161" mass="18204">MPSFDIISEIDTVELKNAVDNASRELTTRFDFRNVTASFELLKDENVKLSTESDFQLKQMRDILRGQLTKRGIDPSAMESLTAEQTGKSWHQNVSFKQGIDTPVAKKIVKAVKDSKIKVQVSIQGDKVRVNGKKRDDLQAVMALVKNGELGQPFQFENFRD</sequence>
<accession>A0A1B9R260</accession>
<evidence type="ECO:0000256" key="3">
    <source>
        <dbReference type="HAMAP-Rule" id="MF_00632"/>
    </source>
</evidence>
<comment type="similarity">
    <text evidence="2 3">Belongs to the YajQ family.</text>
</comment>
<organism evidence="4 5">
    <name type="scientific">Vibrio genomosp. F10</name>
    <dbReference type="NCBI Taxonomy" id="723171"/>
    <lineage>
        <taxon>Bacteria</taxon>
        <taxon>Pseudomonadati</taxon>
        <taxon>Pseudomonadota</taxon>
        <taxon>Gammaproteobacteria</taxon>
        <taxon>Vibrionales</taxon>
        <taxon>Vibrionaceae</taxon>
        <taxon>Vibrio</taxon>
    </lineage>
</organism>
<gene>
    <name evidence="4" type="ORF">A6E14_18075</name>
</gene>
<keyword evidence="1 3" id="KW-0547">Nucleotide-binding</keyword>
<protein>
    <recommendedName>
        <fullName evidence="3">Nucleotide-binding protein A6E14_18075</fullName>
    </recommendedName>
</protein>
<dbReference type="SUPFAM" id="SSF89963">
    <property type="entry name" value="YajQ-like"/>
    <property type="match status" value="2"/>
</dbReference>
<evidence type="ECO:0000313" key="5">
    <source>
        <dbReference type="Proteomes" id="UP000093173"/>
    </source>
</evidence>
<dbReference type="GO" id="GO:0000166">
    <property type="term" value="F:nucleotide binding"/>
    <property type="evidence" value="ECO:0007669"/>
    <property type="project" value="UniProtKB-UniRule"/>
</dbReference>
<evidence type="ECO:0000256" key="2">
    <source>
        <dbReference type="ARBA" id="ARBA00093450"/>
    </source>
</evidence>
<name>A0A1B9R260_9VIBR</name>
<dbReference type="Pfam" id="PF04461">
    <property type="entry name" value="YajQ"/>
    <property type="match status" value="1"/>
</dbReference>
<dbReference type="InterPro" id="IPR036183">
    <property type="entry name" value="YajQ-like_sf"/>
</dbReference>
<evidence type="ECO:0000256" key="1">
    <source>
        <dbReference type="ARBA" id="ARBA00022741"/>
    </source>
</evidence>
<proteinExistence type="inferred from homology"/>
<dbReference type="EMBL" id="MAJZ01000267">
    <property type="protein sequence ID" value="OCH78363.1"/>
    <property type="molecule type" value="Genomic_DNA"/>
</dbReference>
<dbReference type="GO" id="GO:0005829">
    <property type="term" value="C:cytosol"/>
    <property type="evidence" value="ECO:0007669"/>
    <property type="project" value="TreeGrafter"/>
</dbReference>
<dbReference type="HAMAP" id="MF_00632">
    <property type="entry name" value="UPF0234"/>
    <property type="match status" value="1"/>
</dbReference>
<comment type="function">
    <text evidence="3">Nucleotide-binding protein.</text>
</comment>
<dbReference type="InterPro" id="IPR035571">
    <property type="entry name" value="UPF0234-like_C"/>
</dbReference>
<keyword evidence="5" id="KW-1185">Reference proteome</keyword>
<evidence type="ECO:0000313" key="4">
    <source>
        <dbReference type="EMBL" id="OCH78363.1"/>
    </source>
</evidence>
<dbReference type="Proteomes" id="UP000093173">
    <property type="component" value="Unassembled WGS sequence"/>
</dbReference>